<accession>H1XTR0</accession>
<feature type="chain" id="PRO_5010834627" evidence="1">
    <location>
        <begin position="19"/>
        <end position="1111"/>
    </location>
</feature>
<feature type="signal peptide" evidence="1">
    <location>
        <begin position="1"/>
        <end position="18"/>
    </location>
</feature>
<dbReference type="AlphaFoldDB" id="H1XTR0"/>
<dbReference type="EMBL" id="CM001402">
    <property type="protein sequence ID" value="EHO42677.1"/>
    <property type="molecule type" value="Genomic_DNA"/>
</dbReference>
<dbReference type="KEGG" id="caby:Cabys_1945"/>
<dbReference type="InParanoid" id="H1XTR0"/>
<proteinExistence type="predicted"/>
<evidence type="ECO:0000259" key="2">
    <source>
        <dbReference type="Pfam" id="PF13860"/>
    </source>
</evidence>
<evidence type="ECO:0000313" key="4">
    <source>
        <dbReference type="EMBL" id="EHO42677.1"/>
    </source>
</evidence>
<organism evidence="4 5">
    <name type="scientific">Caldithrix abyssi DSM 13497</name>
    <dbReference type="NCBI Taxonomy" id="880073"/>
    <lineage>
        <taxon>Bacteria</taxon>
        <taxon>Pseudomonadati</taxon>
        <taxon>Calditrichota</taxon>
        <taxon>Calditrichia</taxon>
        <taxon>Calditrichales</taxon>
        <taxon>Calditrichaceae</taxon>
        <taxon>Caldithrix</taxon>
    </lineage>
</organism>
<dbReference type="PaxDb" id="880073-Calab_3071"/>
<dbReference type="Pfam" id="PF13860">
    <property type="entry name" value="FlgD_ig"/>
    <property type="match status" value="1"/>
</dbReference>
<protein>
    <submittedName>
        <fullName evidence="3">Por secretion system C-terminal sorting domain-containing protein</fullName>
    </submittedName>
</protein>
<keyword evidence="1" id="KW-0732">Signal</keyword>
<dbReference type="Gene3D" id="2.60.40.4070">
    <property type="match status" value="1"/>
</dbReference>
<dbReference type="Proteomes" id="UP000004671">
    <property type="component" value="Chromosome"/>
</dbReference>
<reference evidence="3 6" key="2">
    <citation type="submission" date="2016-11" db="EMBL/GenBank/DDBJ databases">
        <title>Genomic analysis of Caldithrix abyssi and proposal of a novel bacterial phylum Caldithrichaeota.</title>
        <authorList>
            <person name="Kublanov I."/>
            <person name="Sigalova O."/>
            <person name="Gavrilov S."/>
            <person name="Lebedinsky A."/>
            <person name="Ivanova N."/>
            <person name="Daum C."/>
            <person name="Reddy T."/>
            <person name="Klenk H.P."/>
            <person name="Goker M."/>
            <person name="Reva O."/>
            <person name="Miroshnichenko M."/>
            <person name="Kyprides N."/>
            <person name="Woyke T."/>
            <person name="Gelfand M."/>
        </authorList>
    </citation>
    <scope>NUCLEOTIDE SEQUENCE [LARGE SCALE GENOMIC DNA]</scope>
    <source>
        <strain evidence="3 6">LF13</strain>
    </source>
</reference>
<dbReference type="InterPro" id="IPR025965">
    <property type="entry name" value="FlgD/Vpr_Ig-like"/>
</dbReference>
<evidence type="ECO:0000313" key="5">
    <source>
        <dbReference type="Proteomes" id="UP000004671"/>
    </source>
</evidence>
<name>H1XTR0_CALAY</name>
<evidence type="ECO:0000313" key="3">
    <source>
        <dbReference type="EMBL" id="APF18694.1"/>
    </source>
</evidence>
<gene>
    <name evidence="3" type="ORF">Cabys_1945</name>
    <name evidence="4" type="ORF">Calab_3071</name>
</gene>
<dbReference type="RefSeq" id="WP_006930033.1">
    <property type="nucleotide sequence ID" value="NZ_CM001402.1"/>
</dbReference>
<dbReference type="InterPro" id="IPR026444">
    <property type="entry name" value="Secre_tail"/>
</dbReference>
<feature type="domain" description="FlgD/Vpr Ig-like" evidence="2">
    <location>
        <begin position="1037"/>
        <end position="1096"/>
    </location>
</feature>
<dbReference type="HOGENOM" id="CLU_284252_0_0_0"/>
<sequence precursor="true">MKALILLICFSLFIQLQARSNTGSDASKITSATISDDHTAFNINKWLYWQSNDGTSAHNPFNGDAGGIYPINMAPVIYADGLVIGANLDVNDMPIRVGGRTYRTGMIPGNINNDPNSQRIYRIRPDWKTLTFFDLINDAAILNNISQADVTQDMTQELYDRYASDWKNWPVDLGAPYVDVNENGIYDPVLDADGYPDAAQGDYPGIKDANQVIWYVMNDNDASKTVALYGSNPIGFELQITVWSLNHAPFADVIFKKFRLKYHGQAHVNEMRIGYWGDFDIGDYSDDLVGCDPQLNLGYTYSANPTDELFAPFSVPPPAAGFMFVPELSTNPNVQQLHSFGYFSAGGAWYDPMLGVYDGTLSWFNLLRGYLPTTNIDSPTPFKYNSGPYSGQSTFFPLDGDPEMDPNAMQGDIDGMGQNMNPGDRRLVVTLPAFEMDPGDEVEFTFAILGKMGQTNINSVTRLKELASAVRNELQKPHSVQLVKNQVQIDDNSAVAQINFQFKIDDPSSGVASASLIFNSKDSNPFERALYNDGTNGDEIAGDSIWSFAGFIQTQKYPVSIDLKLQINAGDEVLFPGIIEGLSLRPAPELQHFRIVWENGKQDQKLNHGETAKIAFTLVNKDIIFDIDAITLRMNNFQQAFETQVPAGQSDSTSLYLIVTAPDTGHVYQDIIAITYDGNYALDTLTLALETWEPTSLWGDTLEISNISGLAKNVFPIVADPSLLNDHQYQLSFHYQDSVNQTDLRWNLKDLTTDEDKLVDQPVPEEQQTTNPVIDGIQWVVYSPPPGLEAIVQVSDAQGPLTPDEFDGYGAPYGGNNVWHSLSSPNDANRFYISAGGANGDLYRIERSILNANNHDFELRFTDQDTSVFLWWYDDNQWAYVPFEFWDVGITYDDYTDDVRLLTGGYSGGATPGDFDFGYSDPYSNFPATDWIYARKPLNAQGAYSAFVNDVTSNTLNYSWWDNSLEVLARITICDFGGAGTLPEAGTIIRFITKKVFTPTDTILVVASATDINTSLAIPLTFQLKQNYPNPFNPQTTIEFSLPQHERVRLEIYNILGQVVRTLVNDELSAGNHRFVWDGRNEQGQVAPSGIYIYRLKTPERSMTKRMVLIR</sequence>
<dbReference type="EMBL" id="CP018099">
    <property type="protein sequence ID" value="APF18694.1"/>
    <property type="molecule type" value="Genomic_DNA"/>
</dbReference>
<dbReference type="eggNOG" id="COG1361">
    <property type="taxonomic scope" value="Bacteria"/>
</dbReference>
<dbReference type="Proteomes" id="UP000183868">
    <property type="component" value="Chromosome"/>
</dbReference>
<evidence type="ECO:0000313" key="6">
    <source>
        <dbReference type="Proteomes" id="UP000183868"/>
    </source>
</evidence>
<keyword evidence="5" id="KW-1185">Reference proteome</keyword>
<evidence type="ECO:0000256" key="1">
    <source>
        <dbReference type="SAM" id="SignalP"/>
    </source>
</evidence>
<dbReference type="STRING" id="880073.Cabys_1945"/>
<dbReference type="OrthoDB" id="9807496at2"/>
<reference evidence="4 5" key="1">
    <citation type="submission" date="2011-09" db="EMBL/GenBank/DDBJ databases">
        <title>The permanent draft genome of Caldithrix abyssi DSM 13497.</title>
        <authorList>
            <consortium name="US DOE Joint Genome Institute (JGI-PGF)"/>
            <person name="Lucas S."/>
            <person name="Han J."/>
            <person name="Lapidus A."/>
            <person name="Bruce D."/>
            <person name="Goodwin L."/>
            <person name="Pitluck S."/>
            <person name="Peters L."/>
            <person name="Kyrpides N."/>
            <person name="Mavromatis K."/>
            <person name="Ivanova N."/>
            <person name="Mikhailova N."/>
            <person name="Chertkov O."/>
            <person name="Detter J.C."/>
            <person name="Tapia R."/>
            <person name="Han C."/>
            <person name="Land M."/>
            <person name="Hauser L."/>
            <person name="Markowitz V."/>
            <person name="Cheng J.-F."/>
            <person name="Hugenholtz P."/>
            <person name="Woyke T."/>
            <person name="Wu D."/>
            <person name="Spring S."/>
            <person name="Brambilla E."/>
            <person name="Klenk H.-P."/>
            <person name="Eisen J.A."/>
        </authorList>
    </citation>
    <scope>NUCLEOTIDE SEQUENCE [LARGE SCALE GENOMIC DNA]</scope>
    <source>
        <strain evidence="4 5">DSM 13497</strain>
    </source>
</reference>
<dbReference type="NCBIfam" id="TIGR04183">
    <property type="entry name" value="Por_Secre_tail"/>
    <property type="match status" value="1"/>
</dbReference>